<dbReference type="Proteomes" id="UP000054481">
    <property type="component" value="Unassembled WGS sequence"/>
</dbReference>
<organism evidence="1 2">
    <name type="scientific">Hirsutella minnesotensis 3608</name>
    <dbReference type="NCBI Taxonomy" id="1043627"/>
    <lineage>
        <taxon>Eukaryota</taxon>
        <taxon>Fungi</taxon>
        <taxon>Dikarya</taxon>
        <taxon>Ascomycota</taxon>
        <taxon>Pezizomycotina</taxon>
        <taxon>Sordariomycetes</taxon>
        <taxon>Hypocreomycetidae</taxon>
        <taxon>Hypocreales</taxon>
        <taxon>Ophiocordycipitaceae</taxon>
        <taxon>Hirsutella</taxon>
    </lineage>
</organism>
<name>A0A0F8A4E0_9HYPO</name>
<dbReference type="OrthoDB" id="4933604at2759"/>
<dbReference type="AlphaFoldDB" id="A0A0F8A4E0"/>
<keyword evidence="2" id="KW-1185">Reference proteome</keyword>
<reference evidence="1 2" key="1">
    <citation type="journal article" date="2014" name="Genome Biol. Evol.">
        <title>Comparative genomics and transcriptomics analyses reveal divergent lifestyle features of nematode endoparasitic fungus Hirsutella minnesotensis.</title>
        <authorList>
            <person name="Lai Y."/>
            <person name="Liu K."/>
            <person name="Zhang X."/>
            <person name="Zhang X."/>
            <person name="Li K."/>
            <person name="Wang N."/>
            <person name="Shu C."/>
            <person name="Wu Y."/>
            <person name="Wang C."/>
            <person name="Bushley K.E."/>
            <person name="Xiang M."/>
            <person name="Liu X."/>
        </authorList>
    </citation>
    <scope>NUCLEOTIDE SEQUENCE [LARGE SCALE GENOMIC DNA]</scope>
    <source>
        <strain evidence="1 2">3608</strain>
    </source>
</reference>
<sequence length="264" mass="29200">MERMSFIPGPQASEQIFNSQGHLFFSRQTAIDFANEFVMKAPGGCSTPRLATCYQTMKACLSEGDQVDIWFGLRDPDPAIGQDELPSGELVGHTWAVVKPALGKERSLWEVGRRTPPAGEVHAIRAFNAYREAMAKHLGHDAPKPLPVDEKAAKFTEEFHTTPTISRALSPSNLYFASNRMWYLVDLCPGGDLGEPVILSRPMRCFDALVLSALMTLVSGRPPLVFGISNTKKGLGSLPRSYIRANYEKDETLHRGDDRPLLVL</sequence>
<evidence type="ECO:0000313" key="2">
    <source>
        <dbReference type="Proteomes" id="UP000054481"/>
    </source>
</evidence>
<evidence type="ECO:0000313" key="1">
    <source>
        <dbReference type="EMBL" id="KJZ73414.1"/>
    </source>
</evidence>
<gene>
    <name evidence="1" type="ORF">HIM_07208</name>
</gene>
<proteinExistence type="predicted"/>
<protein>
    <submittedName>
        <fullName evidence="1">Uncharacterized protein</fullName>
    </submittedName>
</protein>
<dbReference type="EMBL" id="KQ030535">
    <property type="protein sequence ID" value="KJZ73414.1"/>
    <property type="molecule type" value="Genomic_DNA"/>
</dbReference>
<accession>A0A0F8A4E0</accession>